<organism evidence="1 2">
    <name type="scientific">Cafeteria roenbergensis</name>
    <name type="common">Marine flagellate</name>
    <dbReference type="NCBI Taxonomy" id="33653"/>
    <lineage>
        <taxon>Eukaryota</taxon>
        <taxon>Sar</taxon>
        <taxon>Stramenopiles</taxon>
        <taxon>Bigyra</taxon>
        <taxon>Opalozoa</taxon>
        <taxon>Bicosoecida</taxon>
        <taxon>Cafeteriaceae</taxon>
        <taxon>Cafeteria</taxon>
    </lineage>
</organism>
<proteinExistence type="predicted"/>
<comment type="caution">
    <text evidence="1">The sequence shown here is derived from an EMBL/GenBank/DDBJ whole genome shotgun (WGS) entry which is preliminary data.</text>
</comment>
<protein>
    <submittedName>
        <fullName evidence="1">Uncharacterized protein</fullName>
    </submittedName>
</protein>
<reference evidence="1 2" key="1">
    <citation type="submission" date="2019-07" db="EMBL/GenBank/DDBJ databases">
        <title>Genomes of Cafeteria roenbergensis.</title>
        <authorList>
            <person name="Fischer M.G."/>
            <person name="Hackl T."/>
            <person name="Roman M."/>
        </authorList>
    </citation>
    <scope>NUCLEOTIDE SEQUENCE [LARGE SCALE GENOMIC DNA]</scope>
    <source>
        <strain evidence="1 2">RCC970-E3</strain>
    </source>
</reference>
<sequence length="104" mass="11050">MSKRLWSLVMGTKDPAVSMLAWGVALGGFAAYRMGMFSSGGESSASSPQGQFSQKELQEWNAKLQKEAHVRAAPADKDAAAIIARAEAAKAAKAAKHDQDSARR</sequence>
<accession>A0A5A8DHD2</accession>
<evidence type="ECO:0000313" key="2">
    <source>
        <dbReference type="Proteomes" id="UP000324907"/>
    </source>
</evidence>
<dbReference type="EMBL" id="VLTL01000052">
    <property type="protein sequence ID" value="KAA0164786.1"/>
    <property type="molecule type" value="Genomic_DNA"/>
</dbReference>
<name>A0A5A8DHD2_CAFRO</name>
<evidence type="ECO:0000313" key="1">
    <source>
        <dbReference type="EMBL" id="KAA0164786.1"/>
    </source>
</evidence>
<dbReference type="AlphaFoldDB" id="A0A5A8DHD2"/>
<dbReference type="Proteomes" id="UP000324907">
    <property type="component" value="Unassembled WGS sequence"/>
</dbReference>
<gene>
    <name evidence="1" type="ORF">FNF28_03673</name>
</gene>